<keyword evidence="2" id="KW-0808">Transferase</keyword>
<sequence>MALAVRPAVASRAAGKVNLRSGSAAACRVVRLTGVGGARHEGRHVLEPDLAPLADGGPRLVVHRPEHVAAGLGLEERVGPEVGAGDHRIQAYRHPPVPADQVARQAGRAHRRRLPPDRRAHEQLHQQRHQQDLHPDPVQLDLPEPPPGSRLQHGQRRALRRRRLCGGAGGHPDAHRQGVVPGHRRRRGPVQLAAGGHQEPRHRGRAHPVGRPPVPHGLHEVRELPPRDQRRHHHRLHRLRLGPRQGVRPDEDRREAPRDVVRGEAQDPGGAGRHEGGHHRAGPDPRGGC</sequence>
<dbReference type="PIR" id="T08176">
    <property type="entry name" value="T08176"/>
</dbReference>
<feature type="compositionally biased region" description="Basic and acidic residues" evidence="1">
    <location>
        <begin position="217"/>
        <end position="228"/>
    </location>
</feature>
<evidence type="ECO:0000256" key="1">
    <source>
        <dbReference type="SAM" id="MobiDB-lite"/>
    </source>
</evidence>
<dbReference type="EC" id="2.7.7.27" evidence="2"/>
<dbReference type="AlphaFoldDB" id="Q42702"/>
<feature type="compositionally biased region" description="Basic residues" evidence="1">
    <location>
        <begin position="229"/>
        <end position="241"/>
    </location>
</feature>
<dbReference type="GO" id="GO:0008878">
    <property type="term" value="F:glucose-1-phosphate adenylyltransferase activity"/>
    <property type="evidence" value="ECO:0007669"/>
    <property type="project" value="UniProtKB-EC"/>
</dbReference>
<feature type="region of interest" description="Disordered" evidence="1">
    <location>
        <begin position="91"/>
        <end position="289"/>
    </location>
</feature>
<evidence type="ECO:0000313" key="2">
    <source>
        <dbReference type="EMBL" id="CAA62861.1"/>
    </source>
</evidence>
<proteinExistence type="evidence at transcript level"/>
<accession>Q42702</accession>
<organism evidence="2">
    <name type="scientific">Chlamydomonas reinhardtii</name>
    <name type="common">Chlamydomonas smithii</name>
    <dbReference type="NCBI Taxonomy" id="3055"/>
    <lineage>
        <taxon>Eukaryota</taxon>
        <taxon>Viridiplantae</taxon>
        <taxon>Chlorophyta</taxon>
        <taxon>core chlorophytes</taxon>
        <taxon>Chlorophyceae</taxon>
        <taxon>CS clade</taxon>
        <taxon>Chlamydomonadales</taxon>
        <taxon>Chlamydomonadaceae</taxon>
        <taxon>Chlamydomonas</taxon>
    </lineage>
</organism>
<dbReference type="BRENDA" id="2.7.7.27">
    <property type="organism ID" value="1318"/>
</dbReference>
<feature type="compositionally biased region" description="Basic residues" evidence="1">
    <location>
        <begin position="153"/>
        <end position="164"/>
    </location>
</feature>
<reference evidence="2" key="1">
    <citation type="submission" date="1995-09" db="EMBL/GenBank/DDBJ databases">
        <title>Starchless mutants of C. reinhardtii are lacking a functional large subunit of ADP-Glucose supply is confined to the chloroplast stroma during storage.</title>
        <authorList>
            <person name="Vandenkoornhuyse N."/>
        </authorList>
    </citation>
    <scope>NUCLEOTIDE SEQUENCE</scope>
</reference>
<keyword evidence="2" id="KW-0548">Nucleotidyltransferase</keyword>
<name>Q42702_CHLRE</name>
<gene>
    <name evidence="2" type="primary">sta6</name>
</gene>
<feature type="compositionally biased region" description="Basic and acidic residues" evidence="1">
    <location>
        <begin position="247"/>
        <end position="265"/>
    </location>
</feature>
<dbReference type="EMBL" id="X91736">
    <property type="protein sequence ID" value="CAA62861.1"/>
    <property type="molecule type" value="mRNA"/>
</dbReference>
<protein>
    <submittedName>
        <fullName evidence="2">Glucose-1-phosphate adenylyltransferase</fullName>
        <ecNumber evidence="2">2.7.7.27</ecNumber>
    </submittedName>
</protein>
<feature type="compositionally biased region" description="Basic and acidic residues" evidence="1">
    <location>
        <begin position="114"/>
        <end position="135"/>
    </location>
</feature>